<protein>
    <submittedName>
        <fullName evidence="3">Putative tail protein</fullName>
    </submittedName>
</protein>
<feature type="compositionally biased region" description="Polar residues" evidence="1">
    <location>
        <begin position="547"/>
        <end position="562"/>
    </location>
</feature>
<proteinExistence type="predicted"/>
<feature type="transmembrane region" description="Helical" evidence="2">
    <location>
        <begin position="186"/>
        <end position="208"/>
    </location>
</feature>
<evidence type="ECO:0000256" key="2">
    <source>
        <dbReference type="SAM" id="Phobius"/>
    </source>
</evidence>
<feature type="transmembrane region" description="Helical" evidence="2">
    <location>
        <begin position="157"/>
        <end position="179"/>
    </location>
</feature>
<gene>
    <name evidence="3" type="ORF">MM171A00110_0030</name>
</gene>
<feature type="region of interest" description="Disordered" evidence="1">
    <location>
        <begin position="522"/>
        <end position="562"/>
    </location>
</feature>
<dbReference type="AlphaFoldDB" id="A0A6M3M5F5"/>
<reference evidence="3" key="1">
    <citation type="submission" date="2020-03" db="EMBL/GenBank/DDBJ databases">
        <title>The deep terrestrial virosphere.</title>
        <authorList>
            <person name="Holmfeldt K."/>
            <person name="Nilsson E."/>
            <person name="Simone D."/>
            <person name="Lopez-Fernandez M."/>
            <person name="Wu X."/>
            <person name="de Brujin I."/>
            <person name="Lundin D."/>
            <person name="Andersson A."/>
            <person name="Bertilsson S."/>
            <person name="Dopson M."/>
        </authorList>
    </citation>
    <scope>NUCLEOTIDE SEQUENCE</scope>
    <source>
        <strain evidence="3">MM171A00110</strain>
    </source>
</reference>
<dbReference type="PANTHER" id="PTHR37813:SF1">
    <property type="entry name" value="FELS-2 PROPHAGE PROTEIN"/>
    <property type="match status" value="1"/>
</dbReference>
<feature type="transmembrane region" description="Helical" evidence="2">
    <location>
        <begin position="125"/>
        <end position="145"/>
    </location>
</feature>
<organism evidence="3">
    <name type="scientific">viral metagenome</name>
    <dbReference type="NCBI Taxonomy" id="1070528"/>
    <lineage>
        <taxon>unclassified sequences</taxon>
        <taxon>metagenomes</taxon>
        <taxon>organismal metagenomes</taxon>
    </lineage>
</organism>
<keyword evidence="2" id="KW-0812">Transmembrane</keyword>
<name>A0A6M3M5F5_9ZZZZ</name>
<keyword evidence="2" id="KW-0472">Membrane</keyword>
<evidence type="ECO:0000256" key="1">
    <source>
        <dbReference type="SAM" id="MobiDB-lite"/>
    </source>
</evidence>
<sequence>MANTQINMSQTNIQATVNMIVVMQGAKKLDAELKGIRGKVASFKKSMEDSGLKPLDLSGFISGGGLLKPFQDSIKKAIAFQDELAKKASSLKGLKVPKVGLGETSANLAKFNKALDDISLKVGQALLPALNSIVTALAPVMTSIGQFVAANPYLVEGLAAAAVAFTVVTVAAMGLATVMGILTSPIGLIAAAVAAVVAVLVIGARLIMDNWQPISGFFTGLWQGISSESDAAITRVKALFDWKPGEVVKKYWNEAGDYMSGAIDRGGAFTRKSLDEVKSAFFEAGISVTTTVAGWLGTIKPYFDWSPKEQVDKAIGAVVRIYNDVGNNLINTVAGWLDTLKSYFDWSPKGQIDKAMSAVVGVYTDVFDGITARVVAGLETLKSVFTWSPKALIEETWQPVAGVFTALWDVIWALSASVADRLKGLFDWSAQERVRVCWEGVEGFFAGLWESLTGPLQTVKDLFQSLFGWSPKDQFTANWEPLLGWFSDLSAKLQAVIGPIRALLDGNLSGFVATITGNVDSVTEQSGKPGADGENGLAPSFFRKNTPAPQATSVSSGNLPQHSSALIQQTATNNRTQLEGGLTVRFENAPAGMRTDQPQTNQPALALTSRIGYRSLSLGGSNELA</sequence>
<evidence type="ECO:0000313" key="3">
    <source>
        <dbReference type="EMBL" id="QJB01370.1"/>
    </source>
</evidence>
<accession>A0A6M3M5F5</accession>
<dbReference type="EMBL" id="MT143708">
    <property type="protein sequence ID" value="QJB01370.1"/>
    <property type="molecule type" value="Genomic_DNA"/>
</dbReference>
<keyword evidence="2" id="KW-1133">Transmembrane helix</keyword>
<dbReference type="PANTHER" id="PTHR37813">
    <property type="entry name" value="FELS-2 PROPHAGE PROTEIN"/>
    <property type="match status" value="1"/>
</dbReference>